<organism evidence="2 3">
    <name type="scientific">Podila minutissima</name>
    <dbReference type="NCBI Taxonomy" id="64525"/>
    <lineage>
        <taxon>Eukaryota</taxon>
        <taxon>Fungi</taxon>
        <taxon>Fungi incertae sedis</taxon>
        <taxon>Mucoromycota</taxon>
        <taxon>Mortierellomycotina</taxon>
        <taxon>Mortierellomycetes</taxon>
        <taxon>Mortierellales</taxon>
        <taxon>Mortierellaceae</taxon>
        <taxon>Podila</taxon>
    </lineage>
</organism>
<feature type="non-terminal residue" evidence="2">
    <location>
        <position position="85"/>
    </location>
</feature>
<dbReference type="EMBL" id="JAAAUY010001420">
    <property type="protein sequence ID" value="KAF9322896.1"/>
    <property type="molecule type" value="Genomic_DNA"/>
</dbReference>
<keyword evidence="3" id="KW-1185">Reference proteome</keyword>
<feature type="region of interest" description="Disordered" evidence="1">
    <location>
        <begin position="1"/>
        <end position="85"/>
    </location>
</feature>
<dbReference type="Proteomes" id="UP000696485">
    <property type="component" value="Unassembled WGS sequence"/>
</dbReference>
<reference evidence="2" key="1">
    <citation type="journal article" date="2020" name="Fungal Divers.">
        <title>Resolving the Mortierellaceae phylogeny through synthesis of multi-gene phylogenetics and phylogenomics.</title>
        <authorList>
            <person name="Vandepol N."/>
            <person name="Liber J."/>
            <person name="Desiro A."/>
            <person name="Na H."/>
            <person name="Kennedy M."/>
            <person name="Barry K."/>
            <person name="Grigoriev I.V."/>
            <person name="Miller A.N."/>
            <person name="O'Donnell K."/>
            <person name="Stajich J.E."/>
            <person name="Bonito G."/>
        </authorList>
    </citation>
    <scope>NUCLEOTIDE SEQUENCE</scope>
    <source>
        <strain evidence="2">NVP1</strain>
    </source>
</reference>
<feature type="compositionally biased region" description="Basic and acidic residues" evidence="1">
    <location>
        <begin position="38"/>
        <end position="48"/>
    </location>
</feature>
<sequence length="85" mass="9585">MAVSKRKSASITAEAPMKKVKKESKETKANTKTLFGKAIKEEQENTKFEDEDEGELEAEPIRDDDEDNSMEVDSEQQAAPQRPKI</sequence>
<name>A0A9P5SD84_9FUNG</name>
<gene>
    <name evidence="2" type="ORF">BG006_001972</name>
</gene>
<protein>
    <submittedName>
        <fullName evidence="2">Uncharacterized protein</fullName>
    </submittedName>
</protein>
<evidence type="ECO:0000256" key="1">
    <source>
        <dbReference type="SAM" id="MobiDB-lite"/>
    </source>
</evidence>
<evidence type="ECO:0000313" key="3">
    <source>
        <dbReference type="Proteomes" id="UP000696485"/>
    </source>
</evidence>
<evidence type="ECO:0000313" key="2">
    <source>
        <dbReference type="EMBL" id="KAF9322896.1"/>
    </source>
</evidence>
<accession>A0A9P5SD84</accession>
<dbReference type="AlphaFoldDB" id="A0A9P5SD84"/>
<proteinExistence type="predicted"/>
<comment type="caution">
    <text evidence="2">The sequence shown here is derived from an EMBL/GenBank/DDBJ whole genome shotgun (WGS) entry which is preliminary data.</text>
</comment>
<feature type="compositionally biased region" description="Acidic residues" evidence="1">
    <location>
        <begin position="49"/>
        <end position="74"/>
    </location>
</feature>